<evidence type="ECO:0000313" key="2">
    <source>
        <dbReference type="EMBL" id="SVC11218.1"/>
    </source>
</evidence>
<reference evidence="2" key="1">
    <citation type="submission" date="2018-05" db="EMBL/GenBank/DDBJ databases">
        <authorList>
            <person name="Lanie J.A."/>
            <person name="Ng W.-L."/>
            <person name="Kazmierczak K.M."/>
            <person name="Andrzejewski T.M."/>
            <person name="Davidsen T.M."/>
            <person name="Wayne K.J."/>
            <person name="Tettelin H."/>
            <person name="Glass J.I."/>
            <person name="Rusch D."/>
            <person name="Podicherti R."/>
            <person name="Tsui H.-C.T."/>
            <person name="Winkler M.E."/>
        </authorList>
    </citation>
    <scope>NUCLEOTIDE SEQUENCE</scope>
</reference>
<feature type="non-terminal residue" evidence="2">
    <location>
        <position position="69"/>
    </location>
</feature>
<proteinExistence type="predicted"/>
<dbReference type="EMBL" id="UINC01074231">
    <property type="protein sequence ID" value="SVC11218.1"/>
    <property type="molecule type" value="Genomic_DNA"/>
</dbReference>
<feature type="transmembrane region" description="Helical" evidence="1">
    <location>
        <begin position="6"/>
        <end position="27"/>
    </location>
</feature>
<accession>A0A382JHN9</accession>
<protein>
    <submittedName>
        <fullName evidence="2">Uncharacterized protein</fullName>
    </submittedName>
</protein>
<organism evidence="2">
    <name type="scientific">marine metagenome</name>
    <dbReference type="NCBI Taxonomy" id="408172"/>
    <lineage>
        <taxon>unclassified sequences</taxon>
        <taxon>metagenomes</taxon>
        <taxon>ecological metagenomes</taxon>
    </lineage>
</organism>
<dbReference type="AlphaFoldDB" id="A0A382JHN9"/>
<name>A0A382JHN9_9ZZZZ</name>
<evidence type="ECO:0000256" key="1">
    <source>
        <dbReference type="SAM" id="Phobius"/>
    </source>
</evidence>
<keyword evidence="1" id="KW-0472">Membrane</keyword>
<keyword evidence="1" id="KW-1133">Transmembrane helix</keyword>
<gene>
    <name evidence="2" type="ORF">METZ01_LOCUS264072</name>
</gene>
<keyword evidence="1" id="KW-0812">Transmembrane</keyword>
<sequence>MDILYIVISLVLGLLLGVLGFLFLVYLNNKRIQESRIEANLIIENALKKETQILIESKEKALNIVSKSE</sequence>